<protein>
    <recommendedName>
        <fullName evidence="1">VOC domain-containing protein</fullName>
    </recommendedName>
</protein>
<dbReference type="InterPro" id="IPR037523">
    <property type="entry name" value="VOC_core"/>
</dbReference>
<organism evidence="2 3">
    <name type="scientific">Conyzicola nivalis</name>
    <dbReference type="NCBI Taxonomy" id="1477021"/>
    <lineage>
        <taxon>Bacteria</taxon>
        <taxon>Bacillati</taxon>
        <taxon>Actinomycetota</taxon>
        <taxon>Actinomycetes</taxon>
        <taxon>Micrococcales</taxon>
        <taxon>Microbacteriaceae</taxon>
        <taxon>Conyzicola</taxon>
    </lineage>
</organism>
<reference evidence="2" key="1">
    <citation type="journal article" date="2014" name="Int. J. Syst. Evol. Microbiol.">
        <title>Complete genome sequence of Corynebacterium casei LMG S-19264T (=DSM 44701T), isolated from a smear-ripened cheese.</title>
        <authorList>
            <consortium name="US DOE Joint Genome Institute (JGI-PGF)"/>
            <person name="Walter F."/>
            <person name="Albersmeier A."/>
            <person name="Kalinowski J."/>
            <person name="Ruckert C."/>
        </authorList>
    </citation>
    <scope>NUCLEOTIDE SEQUENCE</scope>
    <source>
        <strain evidence="2">CGMCC 1.12813</strain>
    </source>
</reference>
<sequence length="108" mass="11929">MKPTFLYVPTDDLEATARFYRDELKLEEAWREGDDTIAFALPGGELQLMVSSAPGGYGPMYLVPSADEWVREHADLEVAQPLQQIPGGATVGFTDPAGNAFYVFDQEE</sequence>
<dbReference type="CDD" id="cd06587">
    <property type="entry name" value="VOC"/>
    <property type="match status" value="1"/>
</dbReference>
<dbReference type="Gene3D" id="3.10.180.10">
    <property type="entry name" value="2,3-Dihydroxybiphenyl 1,2-Dioxygenase, domain 1"/>
    <property type="match status" value="1"/>
</dbReference>
<dbReference type="PROSITE" id="PS51819">
    <property type="entry name" value="VOC"/>
    <property type="match status" value="1"/>
</dbReference>
<gene>
    <name evidence="2" type="ORF">GCM10010979_21920</name>
</gene>
<dbReference type="InterPro" id="IPR004360">
    <property type="entry name" value="Glyas_Fos-R_dOase_dom"/>
</dbReference>
<evidence type="ECO:0000313" key="3">
    <source>
        <dbReference type="Proteomes" id="UP000606922"/>
    </source>
</evidence>
<proteinExistence type="predicted"/>
<feature type="domain" description="VOC" evidence="1">
    <location>
        <begin position="2"/>
        <end position="106"/>
    </location>
</feature>
<accession>A0A916SM81</accession>
<evidence type="ECO:0000313" key="2">
    <source>
        <dbReference type="EMBL" id="GGB06990.1"/>
    </source>
</evidence>
<dbReference type="SUPFAM" id="SSF54593">
    <property type="entry name" value="Glyoxalase/Bleomycin resistance protein/Dihydroxybiphenyl dioxygenase"/>
    <property type="match status" value="1"/>
</dbReference>
<reference evidence="2" key="2">
    <citation type="submission" date="2020-09" db="EMBL/GenBank/DDBJ databases">
        <authorList>
            <person name="Sun Q."/>
            <person name="Zhou Y."/>
        </authorList>
    </citation>
    <scope>NUCLEOTIDE SEQUENCE</scope>
    <source>
        <strain evidence="2">CGMCC 1.12813</strain>
    </source>
</reference>
<keyword evidence="3" id="KW-1185">Reference proteome</keyword>
<dbReference type="Proteomes" id="UP000606922">
    <property type="component" value="Unassembled WGS sequence"/>
</dbReference>
<evidence type="ECO:0000259" key="1">
    <source>
        <dbReference type="PROSITE" id="PS51819"/>
    </source>
</evidence>
<dbReference type="InterPro" id="IPR029068">
    <property type="entry name" value="Glyas_Bleomycin-R_OHBP_Dase"/>
</dbReference>
<comment type="caution">
    <text evidence="2">The sequence shown here is derived from an EMBL/GenBank/DDBJ whole genome shotgun (WGS) entry which is preliminary data.</text>
</comment>
<name>A0A916SM81_9MICO</name>
<dbReference type="Pfam" id="PF00903">
    <property type="entry name" value="Glyoxalase"/>
    <property type="match status" value="1"/>
</dbReference>
<dbReference type="RefSeq" id="WP_188510638.1">
    <property type="nucleotide sequence ID" value="NZ_BMGB01000001.1"/>
</dbReference>
<dbReference type="AlphaFoldDB" id="A0A916SM81"/>
<dbReference type="EMBL" id="BMGB01000001">
    <property type="protein sequence ID" value="GGB06990.1"/>
    <property type="molecule type" value="Genomic_DNA"/>
</dbReference>